<evidence type="ECO:0000256" key="5">
    <source>
        <dbReference type="ARBA" id="ARBA00022692"/>
    </source>
</evidence>
<comment type="function">
    <text evidence="10">Involved in protein export. Participates in an early event of protein translocation.</text>
</comment>
<dbReference type="GO" id="GO:0005886">
    <property type="term" value="C:plasma membrane"/>
    <property type="evidence" value="ECO:0007669"/>
    <property type="project" value="UniProtKB-SubCell"/>
</dbReference>
<dbReference type="InterPro" id="IPR004692">
    <property type="entry name" value="SecG"/>
</dbReference>
<comment type="similarity">
    <text evidence="2 10">Belongs to the SecG family.</text>
</comment>
<dbReference type="EMBL" id="JACOOX010000003">
    <property type="protein sequence ID" value="MBC5662362.1"/>
    <property type="molecule type" value="Genomic_DNA"/>
</dbReference>
<accession>A0A8I0ANW8</accession>
<dbReference type="PRINTS" id="PR01651">
    <property type="entry name" value="SECGEXPORT"/>
</dbReference>
<keyword evidence="5 10" id="KW-0812">Transmembrane</keyword>
<evidence type="ECO:0000256" key="3">
    <source>
        <dbReference type="ARBA" id="ARBA00022448"/>
    </source>
</evidence>
<evidence type="ECO:0000256" key="8">
    <source>
        <dbReference type="ARBA" id="ARBA00023010"/>
    </source>
</evidence>
<evidence type="ECO:0000256" key="6">
    <source>
        <dbReference type="ARBA" id="ARBA00022927"/>
    </source>
</evidence>
<protein>
    <recommendedName>
        <fullName evidence="10">Protein-export membrane protein SecG</fullName>
    </recommendedName>
</protein>
<keyword evidence="8 10" id="KW-0811">Translocation</keyword>
<evidence type="ECO:0000256" key="4">
    <source>
        <dbReference type="ARBA" id="ARBA00022475"/>
    </source>
</evidence>
<comment type="subcellular location">
    <subcellularLocation>
        <location evidence="1 10">Cell membrane</location>
        <topology evidence="1 10">Multi-pass membrane protein</topology>
    </subcellularLocation>
</comment>
<dbReference type="GO" id="GO:0065002">
    <property type="term" value="P:intracellular protein transmembrane transport"/>
    <property type="evidence" value="ECO:0007669"/>
    <property type="project" value="TreeGrafter"/>
</dbReference>
<dbReference type="GO" id="GO:0043952">
    <property type="term" value="P:protein transport by the Sec complex"/>
    <property type="evidence" value="ECO:0007669"/>
    <property type="project" value="TreeGrafter"/>
</dbReference>
<evidence type="ECO:0000256" key="1">
    <source>
        <dbReference type="ARBA" id="ARBA00004651"/>
    </source>
</evidence>
<evidence type="ECO:0000256" key="2">
    <source>
        <dbReference type="ARBA" id="ARBA00008445"/>
    </source>
</evidence>
<keyword evidence="12" id="KW-1185">Reference proteome</keyword>
<evidence type="ECO:0000256" key="9">
    <source>
        <dbReference type="ARBA" id="ARBA00023136"/>
    </source>
</evidence>
<keyword evidence="4 10" id="KW-1003">Cell membrane</keyword>
<name>A0A8I0ANW8_9FIRM</name>
<evidence type="ECO:0000256" key="7">
    <source>
        <dbReference type="ARBA" id="ARBA00022989"/>
    </source>
</evidence>
<evidence type="ECO:0000313" key="12">
    <source>
        <dbReference type="Proteomes" id="UP000615234"/>
    </source>
</evidence>
<evidence type="ECO:0000256" key="10">
    <source>
        <dbReference type="RuleBase" id="RU365087"/>
    </source>
</evidence>
<keyword evidence="9 10" id="KW-0472">Membrane</keyword>
<dbReference type="NCBIfam" id="TIGR00810">
    <property type="entry name" value="secG"/>
    <property type="match status" value="1"/>
</dbReference>
<keyword evidence="3 10" id="KW-0813">Transport</keyword>
<sequence length="80" mass="8651">MVKTIIMVVYVIICIALTIIVLSQEGKSASLTSSITGGNYDNSYWGKNKGSSKDAVLRKITTVLGILFIVIALLLDSKLF</sequence>
<feature type="transmembrane region" description="Helical" evidence="10">
    <location>
        <begin position="6"/>
        <end position="23"/>
    </location>
</feature>
<evidence type="ECO:0000313" key="11">
    <source>
        <dbReference type="EMBL" id="MBC5662362.1"/>
    </source>
</evidence>
<keyword evidence="6 10" id="KW-0653">Protein transport</keyword>
<gene>
    <name evidence="11" type="primary">secG</name>
    <name evidence="11" type="ORF">H8S09_05550</name>
</gene>
<reference evidence="11 12" key="1">
    <citation type="submission" date="2020-08" db="EMBL/GenBank/DDBJ databases">
        <title>Genome public.</title>
        <authorList>
            <person name="Liu C."/>
            <person name="Sun Q."/>
        </authorList>
    </citation>
    <scope>NUCLEOTIDE SEQUENCE [LARGE SCALE GENOMIC DNA]</scope>
    <source>
        <strain evidence="11 12">NSJ-10</strain>
    </source>
</reference>
<keyword evidence="7 10" id="KW-1133">Transmembrane helix</keyword>
<dbReference type="GO" id="GO:0009306">
    <property type="term" value="P:protein secretion"/>
    <property type="evidence" value="ECO:0007669"/>
    <property type="project" value="UniProtKB-UniRule"/>
</dbReference>
<dbReference type="RefSeq" id="WP_117807518.1">
    <property type="nucleotide sequence ID" value="NZ_JACOOX010000003.1"/>
</dbReference>
<organism evidence="11 12">
    <name type="scientific">Coprococcus hominis</name>
    <name type="common">ex Liu et al. 2022</name>
    <dbReference type="NCBI Taxonomy" id="2763039"/>
    <lineage>
        <taxon>Bacteria</taxon>
        <taxon>Bacillati</taxon>
        <taxon>Bacillota</taxon>
        <taxon>Clostridia</taxon>
        <taxon>Lachnospirales</taxon>
        <taxon>Lachnospiraceae</taxon>
        <taxon>Coprococcus</taxon>
    </lineage>
</organism>
<dbReference type="Proteomes" id="UP000615234">
    <property type="component" value="Unassembled WGS sequence"/>
</dbReference>
<dbReference type="PANTHER" id="PTHR34182">
    <property type="entry name" value="PROTEIN-EXPORT MEMBRANE PROTEIN SECG"/>
    <property type="match status" value="1"/>
</dbReference>
<dbReference type="AlphaFoldDB" id="A0A8I0ANW8"/>
<feature type="transmembrane region" description="Helical" evidence="10">
    <location>
        <begin position="56"/>
        <end position="75"/>
    </location>
</feature>
<dbReference type="Pfam" id="PF03840">
    <property type="entry name" value="SecG"/>
    <property type="match status" value="1"/>
</dbReference>
<dbReference type="PANTHER" id="PTHR34182:SF1">
    <property type="entry name" value="PROTEIN-EXPORT MEMBRANE PROTEIN SECG"/>
    <property type="match status" value="1"/>
</dbReference>
<proteinExistence type="inferred from homology"/>
<dbReference type="GO" id="GO:0015450">
    <property type="term" value="F:protein-transporting ATPase activity"/>
    <property type="evidence" value="ECO:0007669"/>
    <property type="project" value="UniProtKB-UniRule"/>
</dbReference>
<comment type="caution">
    <text evidence="11">The sequence shown here is derived from an EMBL/GenBank/DDBJ whole genome shotgun (WGS) entry which is preliminary data.</text>
</comment>